<dbReference type="AlphaFoldDB" id="A0A016V3C5"/>
<evidence type="ECO:0000313" key="2">
    <source>
        <dbReference type="Proteomes" id="UP000024635"/>
    </source>
</evidence>
<accession>A0A016V3C5</accession>
<protein>
    <submittedName>
        <fullName evidence="1">Uncharacterized protein</fullName>
    </submittedName>
</protein>
<reference evidence="2" key="1">
    <citation type="journal article" date="2015" name="Nat. Genet.">
        <title>The genome and transcriptome of the zoonotic hookworm Ancylostoma ceylanicum identify infection-specific gene families.</title>
        <authorList>
            <person name="Schwarz E.M."/>
            <person name="Hu Y."/>
            <person name="Antoshechkin I."/>
            <person name="Miller M.M."/>
            <person name="Sternberg P.W."/>
            <person name="Aroian R.V."/>
        </authorList>
    </citation>
    <scope>NUCLEOTIDE SEQUENCE</scope>
    <source>
        <strain evidence="2">HY135</strain>
    </source>
</reference>
<dbReference type="Proteomes" id="UP000024635">
    <property type="component" value="Unassembled WGS sequence"/>
</dbReference>
<dbReference type="EMBL" id="JARK01001354">
    <property type="protein sequence ID" value="EYC21950.1"/>
    <property type="molecule type" value="Genomic_DNA"/>
</dbReference>
<name>A0A016V3C5_9BILA</name>
<evidence type="ECO:0000313" key="1">
    <source>
        <dbReference type="EMBL" id="EYC21950.1"/>
    </source>
</evidence>
<proteinExistence type="predicted"/>
<organism evidence="1 2">
    <name type="scientific">Ancylostoma ceylanicum</name>
    <dbReference type="NCBI Taxonomy" id="53326"/>
    <lineage>
        <taxon>Eukaryota</taxon>
        <taxon>Metazoa</taxon>
        <taxon>Ecdysozoa</taxon>
        <taxon>Nematoda</taxon>
        <taxon>Chromadorea</taxon>
        <taxon>Rhabditida</taxon>
        <taxon>Rhabditina</taxon>
        <taxon>Rhabditomorpha</taxon>
        <taxon>Strongyloidea</taxon>
        <taxon>Ancylostomatidae</taxon>
        <taxon>Ancylostomatinae</taxon>
        <taxon>Ancylostoma</taxon>
    </lineage>
</organism>
<gene>
    <name evidence="1" type="primary">Acey_s0018.g3627</name>
    <name evidence="1" type="ORF">Y032_0018g3627</name>
</gene>
<sequence>MSRITMKQISPSCSHFDFYLNLKSFNFIEVHASYVIIFFSQAQVFSKTQLPISTADFKANNIGKTVFRELLFFTPKNPKTSLADLAALHGCQ</sequence>
<comment type="caution">
    <text evidence="1">The sequence shown here is derived from an EMBL/GenBank/DDBJ whole genome shotgun (WGS) entry which is preliminary data.</text>
</comment>
<keyword evidence="2" id="KW-1185">Reference proteome</keyword>